<name>D3BVE8_HETP5</name>
<evidence type="ECO:0000313" key="2">
    <source>
        <dbReference type="Proteomes" id="UP000001396"/>
    </source>
</evidence>
<dbReference type="AlphaFoldDB" id="D3BVE8"/>
<protein>
    <submittedName>
        <fullName evidence="1">Uncharacterized protein</fullName>
    </submittedName>
</protein>
<dbReference type="Proteomes" id="UP000001396">
    <property type="component" value="Unassembled WGS sequence"/>
</dbReference>
<gene>
    <name evidence="1" type="ORF">PPL_11539</name>
</gene>
<organism evidence="1 2">
    <name type="scientific">Heterostelium pallidum (strain ATCC 26659 / Pp 5 / PN500)</name>
    <name type="common">Cellular slime mold</name>
    <name type="synonym">Polysphondylium pallidum</name>
    <dbReference type="NCBI Taxonomy" id="670386"/>
    <lineage>
        <taxon>Eukaryota</taxon>
        <taxon>Amoebozoa</taxon>
        <taxon>Evosea</taxon>
        <taxon>Eumycetozoa</taxon>
        <taxon>Dictyostelia</taxon>
        <taxon>Acytosteliales</taxon>
        <taxon>Acytosteliaceae</taxon>
        <taxon>Heterostelium</taxon>
    </lineage>
</organism>
<dbReference type="InParanoid" id="D3BVE8"/>
<dbReference type="EMBL" id="ADBJ01000062">
    <property type="protein sequence ID" value="EFA74571.1"/>
    <property type="molecule type" value="Genomic_DNA"/>
</dbReference>
<accession>D3BVE8</accession>
<comment type="caution">
    <text evidence="1">The sequence shown here is derived from an EMBL/GenBank/DDBJ whole genome shotgun (WGS) entry which is preliminary data.</text>
</comment>
<dbReference type="RefSeq" id="XP_020426705.1">
    <property type="nucleotide sequence ID" value="XM_020582289.1"/>
</dbReference>
<dbReference type="GeneID" id="31367007"/>
<evidence type="ECO:0000313" key="1">
    <source>
        <dbReference type="EMBL" id="EFA74571.1"/>
    </source>
</evidence>
<keyword evidence="2" id="KW-1185">Reference proteome</keyword>
<proteinExistence type="predicted"/>
<reference evidence="1 2" key="1">
    <citation type="journal article" date="2011" name="Genome Res.">
        <title>Phylogeny-wide analysis of social amoeba genomes highlights ancient origins for complex intercellular communication.</title>
        <authorList>
            <person name="Heidel A.J."/>
            <person name="Lawal H.M."/>
            <person name="Felder M."/>
            <person name="Schilde C."/>
            <person name="Helps N.R."/>
            <person name="Tunggal B."/>
            <person name="Rivero F."/>
            <person name="John U."/>
            <person name="Schleicher M."/>
            <person name="Eichinger L."/>
            <person name="Platzer M."/>
            <person name="Noegel A.A."/>
            <person name="Schaap P."/>
            <person name="Gloeckner G."/>
        </authorList>
    </citation>
    <scope>NUCLEOTIDE SEQUENCE [LARGE SCALE GENOMIC DNA]</scope>
    <source>
        <strain evidence="2">ATCC 26659 / Pp 5 / PN500</strain>
    </source>
</reference>
<sequence length="72" mass="8055">MSVRIQLYTNISSRCCIFVVIPTLSSSFCCNSAATYINYQNNNKHAIDSDDIVLCAIHSTTTLFDLSFNNLQ</sequence>